<evidence type="ECO:0000256" key="1">
    <source>
        <dbReference type="SAM" id="MobiDB-lite"/>
    </source>
</evidence>
<dbReference type="Gene3D" id="1.10.10.1320">
    <property type="entry name" value="Anti-sigma factor, zinc-finger domain"/>
    <property type="match status" value="1"/>
</dbReference>
<gene>
    <name evidence="3" type="ORF">DB30_01083</name>
</gene>
<reference evidence="3 4" key="1">
    <citation type="submission" date="2014-12" db="EMBL/GenBank/DDBJ databases">
        <title>Genome assembly of Enhygromyxa salina DSM 15201.</title>
        <authorList>
            <person name="Sharma G."/>
            <person name="Subramanian S."/>
        </authorList>
    </citation>
    <scope>NUCLEOTIDE SEQUENCE [LARGE SCALE GENOMIC DNA]</scope>
    <source>
        <strain evidence="3 4">DSM 15201</strain>
    </source>
</reference>
<feature type="transmembrane region" description="Helical" evidence="2">
    <location>
        <begin position="86"/>
        <end position="106"/>
    </location>
</feature>
<dbReference type="Proteomes" id="UP000031599">
    <property type="component" value="Unassembled WGS sequence"/>
</dbReference>
<keyword evidence="2" id="KW-0812">Transmembrane</keyword>
<evidence type="ECO:0000313" key="4">
    <source>
        <dbReference type="Proteomes" id="UP000031599"/>
    </source>
</evidence>
<dbReference type="EMBL" id="JMCC02000120">
    <property type="protein sequence ID" value="KIG12725.1"/>
    <property type="molecule type" value="Genomic_DNA"/>
</dbReference>
<dbReference type="RefSeq" id="WP_052557130.1">
    <property type="nucleotide sequence ID" value="NZ_JMCC02000120.1"/>
</dbReference>
<evidence type="ECO:0000313" key="3">
    <source>
        <dbReference type="EMBL" id="KIG12725.1"/>
    </source>
</evidence>
<accession>A0A0C2CSZ9</accession>
<evidence type="ECO:0008006" key="5">
    <source>
        <dbReference type="Google" id="ProtNLM"/>
    </source>
</evidence>
<name>A0A0C2CSZ9_9BACT</name>
<protein>
    <recommendedName>
        <fullName evidence="5">Zinc-finger domain-containing protein</fullName>
    </recommendedName>
</protein>
<keyword evidence="2" id="KW-1133">Transmembrane helix</keyword>
<dbReference type="InterPro" id="IPR041916">
    <property type="entry name" value="Anti_sigma_zinc_sf"/>
</dbReference>
<organism evidence="3 4">
    <name type="scientific">Enhygromyxa salina</name>
    <dbReference type="NCBI Taxonomy" id="215803"/>
    <lineage>
        <taxon>Bacteria</taxon>
        <taxon>Pseudomonadati</taxon>
        <taxon>Myxococcota</taxon>
        <taxon>Polyangia</taxon>
        <taxon>Nannocystales</taxon>
        <taxon>Nannocystaceae</taxon>
        <taxon>Enhygromyxa</taxon>
    </lineage>
</organism>
<proteinExistence type="predicted"/>
<dbReference type="AlphaFoldDB" id="A0A0C2CSZ9"/>
<comment type="caution">
    <text evidence="3">The sequence shown here is derived from an EMBL/GenBank/DDBJ whole genome shotgun (WGS) entry which is preliminary data.</text>
</comment>
<sequence length="136" mass="15022">MAADSNAELMTAYLDDALEGGDAESFQKYLDDSPDARREIEDLQKILSVVRDLPDVEAPPDFYDKLSKKLRRRRAGPDGTLSLVSLPFQVLSILVILVIAATFLMLEIEREDAQIEKDPSATKAKKNATDEAPVAD</sequence>
<feature type="region of interest" description="Disordered" evidence="1">
    <location>
        <begin position="115"/>
        <end position="136"/>
    </location>
</feature>
<keyword evidence="2" id="KW-0472">Membrane</keyword>
<evidence type="ECO:0000256" key="2">
    <source>
        <dbReference type="SAM" id="Phobius"/>
    </source>
</evidence>